<reference evidence="2 3" key="1">
    <citation type="submission" date="2018-07" db="EMBL/GenBank/DDBJ databases">
        <title>Complete genome sequence of a Pseudomonas plecoglossicida strain pathogenic to the marine fish, Larimichthys crocea.</title>
        <authorList>
            <person name="Tao Z."/>
        </authorList>
    </citation>
    <scope>NUCLEOTIDE SEQUENCE [LARGE SCALE GENOMIC DNA]</scope>
    <source>
        <strain evidence="2 3">XSDHY-P</strain>
    </source>
</reference>
<evidence type="ECO:0000313" key="3">
    <source>
        <dbReference type="Proteomes" id="UP000256503"/>
    </source>
</evidence>
<dbReference type="Gene3D" id="1.20.1290.10">
    <property type="entry name" value="AhpD-like"/>
    <property type="match status" value="1"/>
</dbReference>
<dbReference type="EMBL" id="CP031146">
    <property type="protein sequence ID" value="AXM94518.1"/>
    <property type="molecule type" value="Genomic_DNA"/>
</dbReference>
<gene>
    <name evidence="2" type="ORF">DVB73_01060</name>
</gene>
<dbReference type="AlphaFoldDB" id="A0AAD0QT06"/>
<dbReference type="Proteomes" id="UP000256503">
    <property type="component" value="Chromosome"/>
</dbReference>
<dbReference type="Pfam" id="PF02627">
    <property type="entry name" value="CMD"/>
    <property type="match status" value="1"/>
</dbReference>
<dbReference type="RefSeq" id="WP_016395044.1">
    <property type="nucleotide sequence ID" value="NZ_BSOM01000002.1"/>
</dbReference>
<dbReference type="PANTHER" id="PTHR33930">
    <property type="entry name" value="ALKYL HYDROPEROXIDE REDUCTASE AHPD"/>
    <property type="match status" value="1"/>
</dbReference>
<dbReference type="PANTHER" id="PTHR33930:SF2">
    <property type="entry name" value="BLR3452 PROTEIN"/>
    <property type="match status" value="1"/>
</dbReference>
<feature type="domain" description="Carboxymuconolactone decarboxylase-like" evidence="1">
    <location>
        <begin position="37"/>
        <end position="106"/>
    </location>
</feature>
<protein>
    <submittedName>
        <fullName evidence="2">Carboxymuconolactone decarboxylase family protein</fullName>
    </submittedName>
</protein>
<evidence type="ECO:0000313" key="2">
    <source>
        <dbReference type="EMBL" id="AXM94518.1"/>
    </source>
</evidence>
<dbReference type="InterPro" id="IPR003779">
    <property type="entry name" value="CMD-like"/>
</dbReference>
<dbReference type="GeneID" id="49611995"/>
<dbReference type="SUPFAM" id="SSF69118">
    <property type="entry name" value="AhpD-like"/>
    <property type="match status" value="1"/>
</dbReference>
<sequence length="131" mass="14167">MNASLTEDKLSATPTLDHLRASGGMNPAWDSFVNLDPQWAEQFLHTAALPVKRGLIDPKTYEFLAIAVNASCTHMYSPGVRRHTRNALKLGASPEEILAVLQSVAMLGIHTCSLGAPILLEEMAKLDAEAD</sequence>
<accession>A0AAD0QT06</accession>
<name>A0AAD0QT06_PSEDL</name>
<dbReference type="InterPro" id="IPR029032">
    <property type="entry name" value="AhpD-like"/>
</dbReference>
<dbReference type="GO" id="GO:0051920">
    <property type="term" value="F:peroxiredoxin activity"/>
    <property type="evidence" value="ECO:0007669"/>
    <property type="project" value="InterPro"/>
</dbReference>
<proteinExistence type="predicted"/>
<evidence type="ECO:0000259" key="1">
    <source>
        <dbReference type="Pfam" id="PF02627"/>
    </source>
</evidence>
<organism evidence="2 3">
    <name type="scientific">Pseudomonas plecoglossicida</name>
    <dbReference type="NCBI Taxonomy" id="70775"/>
    <lineage>
        <taxon>Bacteria</taxon>
        <taxon>Pseudomonadati</taxon>
        <taxon>Pseudomonadota</taxon>
        <taxon>Gammaproteobacteria</taxon>
        <taxon>Pseudomonadales</taxon>
        <taxon>Pseudomonadaceae</taxon>
        <taxon>Pseudomonas</taxon>
    </lineage>
</organism>